<keyword evidence="1" id="KW-0472">Membrane</keyword>
<dbReference type="RefSeq" id="WP_331810663.1">
    <property type="nucleotide sequence ID" value="NZ_JAZHOU010000004.1"/>
</dbReference>
<keyword evidence="1" id="KW-0812">Transmembrane</keyword>
<evidence type="ECO:0000313" key="2">
    <source>
        <dbReference type="EMBL" id="MEF3079933.1"/>
    </source>
</evidence>
<gene>
    <name evidence="2" type="ORF">V1468_13015</name>
</gene>
<evidence type="ECO:0000313" key="3">
    <source>
        <dbReference type="Proteomes" id="UP001356704"/>
    </source>
</evidence>
<proteinExistence type="predicted"/>
<protein>
    <recommendedName>
        <fullName evidence="4">Anti-sigma factor</fullName>
    </recommendedName>
</protein>
<keyword evidence="1" id="KW-1133">Transmembrane helix</keyword>
<sequence>MAPIKFEEQLKDKLEERNLQPSSESWAKLSERLDAEEKKTKFPWFWWMGIAAAVIITLTVVMQTLGPKNTEQSLPQVVEQEMKDDFNNTEQSNTTENKTIELVSENNEVETVSETENKKNKTEIINYKSTTKDKVDTQLAVDQKGDKINTQDIINSENEQKAIIEKAAIDKEAFAEAMTEVLNEIKPNTTVTDREVDSLLKVASKELLKDKLAKESSRTVDAKLLLEDVEDEMGQSFRTKVYEVLKDGYKTVKTAVAQRND</sequence>
<dbReference type="EMBL" id="JAZHOU010000004">
    <property type="protein sequence ID" value="MEF3079933.1"/>
    <property type="molecule type" value="Genomic_DNA"/>
</dbReference>
<dbReference type="Proteomes" id="UP001356704">
    <property type="component" value="Unassembled WGS sequence"/>
</dbReference>
<accession>A0ABU7W7I4</accession>
<feature type="transmembrane region" description="Helical" evidence="1">
    <location>
        <begin position="44"/>
        <end position="65"/>
    </location>
</feature>
<evidence type="ECO:0008006" key="4">
    <source>
        <dbReference type="Google" id="ProtNLM"/>
    </source>
</evidence>
<reference evidence="2 3" key="1">
    <citation type="submission" date="2024-02" db="EMBL/GenBank/DDBJ databases">
        <title>Winogradskyella poriferorum JCM 12885.</title>
        <authorList>
            <person name="Zhang D.-F."/>
            <person name="Fu Z.-Y."/>
        </authorList>
    </citation>
    <scope>NUCLEOTIDE SEQUENCE [LARGE SCALE GENOMIC DNA]</scope>
    <source>
        <strain evidence="2 3">JCM 12885</strain>
    </source>
</reference>
<comment type="caution">
    <text evidence="2">The sequence shown here is derived from an EMBL/GenBank/DDBJ whole genome shotgun (WGS) entry which is preliminary data.</text>
</comment>
<name>A0ABU7W7I4_9FLAO</name>
<evidence type="ECO:0000256" key="1">
    <source>
        <dbReference type="SAM" id="Phobius"/>
    </source>
</evidence>
<organism evidence="2 3">
    <name type="scientific">Winogradskyella poriferorum</name>
    <dbReference type="NCBI Taxonomy" id="307627"/>
    <lineage>
        <taxon>Bacteria</taxon>
        <taxon>Pseudomonadati</taxon>
        <taxon>Bacteroidota</taxon>
        <taxon>Flavobacteriia</taxon>
        <taxon>Flavobacteriales</taxon>
        <taxon>Flavobacteriaceae</taxon>
        <taxon>Winogradskyella</taxon>
    </lineage>
</organism>
<keyword evidence="3" id="KW-1185">Reference proteome</keyword>